<feature type="transmembrane region" description="Helical" evidence="11">
    <location>
        <begin position="363"/>
        <end position="387"/>
    </location>
</feature>
<evidence type="ECO:0000256" key="9">
    <source>
        <dbReference type="ARBA" id="ARBA00023049"/>
    </source>
</evidence>
<feature type="domain" description="PDZ" evidence="12">
    <location>
        <begin position="184"/>
        <end position="251"/>
    </location>
</feature>
<protein>
    <recommendedName>
        <fullName evidence="11">Zinc metalloprotease</fullName>
        <ecNumber evidence="11">3.4.24.-</ecNumber>
    </recommendedName>
</protein>
<dbReference type="OrthoDB" id="9782003at2"/>
<dbReference type="SUPFAM" id="SSF50156">
    <property type="entry name" value="PDZ domain-like"/>
    <property type="match status" value="2"/>
</dbReference>
<keyword evidence="10 11" id="KW-0472">Membrane</keyword>
<evidence type="ECO:0000256" key="5">
    <source>
        <dbReference type="ARBA" id="ARBA00022692"/>
    </source>
</evidence>
<dbReference type="CDD" id="cd06163">
    <property type="entry name" value="S2P-M50_PDZ_RseP-like"/>
    <property type="match status" value="1"/>
</dbReference>
<comment type="cofactor">
    <cofactor evidence="1 11">
        <name>Zn(2+)</name>
        <dbReference type="ChEBI" id="CHEBI:29105"/>
    </cofactor>
</comment>
<keyword evidence="4 13" id="KW-0645">Protease</keyword>
<dbReference type="eggNOG" id="COG0750">
    <property type="taxonomic scope" value="Bacteria"/>
</dbReference>
<proteinExistence type="inferred from homology"/>
<dbReference type="GO" id="GO:0006508">
    <property type="term" value="P:proteolysis"/>
    <property type="evidence" value="ECO:0007669"/>
    <property type="project" value="UniProtKB-KW"/>
</dbReference>
<evidence type="ECO:0000256" key="6">
    <source>
        <dbReference type="ARBA" id="ARBA00022801"/>
    </source>
</evidence>
<comment type="similarity">
    <text evidence="3 11">Belongs to the peptidase M50B family.</text>
</comment>
<dbReference type="Pfam" id="PF17820">
    <property type="entry name" value="PDZ_6"/>
    <property type="match status" value="2"/>
</dbReference>
<dbReference type="RefSeq" id="WP_012992030.1">
    <property type="nucleotide sequence ID" value="NC_013894.1"/>
</dbReference>
<dbReference type="HOGENOM" id="CLU_025778_1_0_0"/>
<dbReference type="CDD" id="cd23081">
    <property type="entry name" value="cpPDZ_EcRseP-like"/>
    <property type="match status" value="1"/>
</dbReference>
<gene>
    <name evidence="13" type="ordered locus">Thal_0992</name>
</gene>
<sequence>MEYVIAFLVLIGVLVWFHELGHFLMAKLLGIKVEVFSIGFGPPLLSRRYGDTEYRVSLLPLGGYVKLYGEEGKTDDPSSFSSRPAWQKILVAFAGPFFNFVLAIFLLTFIYVWGREVPSYYLQEPRVGYVLDKSLAQSMGIKEGDLLLEINGNPVKSWRDVEEVLSKTVLKRELTVKILREGQVIYLHTQRNKPEPFGAEPLLEPVVGKVLEGSPAWQVGIRPGDRLIQVEGRPITSWYDAVSAIRNSGGKPLTIRLKRKDQILDVTVVPKKDPRTGNYVIGLSPSIGTIKIRYSPSEALKHATEKVNQLTVLTLTALGKLATGELSIRTLGGPIAIAQMAGESAQQGVQTFLGLMAFISVQLAVFNLIPLPVLDGGLILLFLVEAILRRPLPDSFKEVWARLGMALIIALSIFVIFNDLLRLLGKN</sequence>
<dbReference type="Gene3D" id="2.30.42.10">
    <property type="match status" value="2"/>
</dbReference>
<dbReference type="GO" id="GO:0046872">
    <property type="term" value="F:metal ion binding"/>
    <property type="evidence" value="ECO:0007669"/>
    <property type="project" value="UniProtKB-KW"/>
</dbReference>
<keyword evidence="6 11" id="KW-0378">Hydrolase</keyword>
<feature type="transmembrane region" description="Helical" evidence="11">
    <location>
        <begin position="6"/>
        <end position="25"/>
    </location>
</feature>
<dbReference type="Proteomes" id="UP000002043">
    <property type="component" value="Chromosome"/>
</dbReference>
<dbReference type="GO" id="GO:0004222">
    <property type="term" value="F:metalloendopeptidase activity"/>
    <property type="evidence" value="ECO:0007669"/>
    <property type="project" value="InterPro"/>
</dbReference>
<dbReference type="AlphaFoldDB" id="D3SLJ4"/>
<dbReference type="InterPro" id="IPR041489">
    <property type="entry name" value="PDZ_6"/>
</dbReference>
<dbReference type="EC" id="3.4.24.-" evidence="11"/>
<evidence type="ECO:0000256" key="8">
    <source>
        <dbReference type="ARBA" id="ARBA00022989"/>
    </source>
</evidence>
<dbReference type="KEGG" id="tal:Thal_0992"/>
<dbReference type="STRING" id="638303.Thal_0992"/>
<dbReference type="InterPro" id="IPR004387">
    <property type="entry name" value="Pept_M50_Zn"/>
</dbReference>
<dbReference type="SMART" id="SM00228">
    <property type="entry name" value="PDZ"/>
    <property type="match status" value="2"/>
</dbReference>
<keyword evidence="9 11" id="KW-0482">Metalloprotease</keyword>
<dbReference type="InterPro" id="IPR001478">
    <property type="entry name" value="PDZ"/>
</dbReference>
<keyword evidence="5 11" id="KW-0812">Transmembrane</keyword>
<evidence type="ECO:0000313" key="13">
    <source>
        <dbReference type="EMBL" id="ADC89624.1"/>
    </source>
</evidence>
<accession>D3SLJ4</accession>
<reference evidence="14" key="1">
    <citation type="journal article" date="2010" name="Stand. Genomic Sci.">
        <title>Complete genome sequence of Thermocrinis albus type strain (HI 11/12T).</title>
        <authorList>
            <person name="Wirth R."/>
            <person name="Sikorski J."/>
            <person name="Brambilla E."/>
            <person name="Misra M."/>
            <person name="Lapidus A."/>
            <person name="Copeland A."/>
            <person name="Nolan M."/>
            <person name="Lucas S."/>
            <person name="Chen F."/>
            <person name="Tice H."/>
            <person name="Cheng J.F."/>
            <person name="Han C."/>
            <person name="Detter J.C."/>
            <person name="Tapia R."/>
            <person name="Bruce D."/>
            <person name="Goodwin L."/>
            <person name="Pitluck S."/>
            <person name="Pati A."/>
            <person name="Anderson I."/>
            <person name="Ivanova N."/>
            <person name="Mavromatis K."/>
            <person name="Mikhailova N."/>
            <person name="Chen A."/>
            <person name="Palaniappan K."/>
            <person name="Bilek Y."/>
            <person name="Hader T."/>
            <person name="Land M."/>
            <person name="Hauser L."/>
            <person name="Chang Y.J."/>
            <person name="Jeffries C.D."/>
            <person name="Tindall B.J."/>
            <person name="Rohde M."/>
            <person name="Goker M."/>
            <person name="Bristow J."/>
            <person name="Eisen J.A."/>
            <person name="Markowitz V."/>
            <person name="Hugenholtz P."/>
            <person name="Kyrpides N.C."/>
            <person name="Klenk H.P."/>
        </authorList>
    </citation>
    <scope>NUCLEOTIDE SEQUENCE [LARGE SCALE GENOMIC DNA]</scope>
    <source>
        <strain evidence="14">DSM 14484 / JCM 11386 / HI 11/12</strain>
    </source>
</reference>
<name>D3SLJ4_THEAH</name>
<dbReference type="NCBIfam" id="TIGR00054">
    <property type="entry name" value="RIP metalloprotease RseP"/>
    <property type="match status" value="1"/>
</dbReference>
<dbReference type="InterPro" id="IPR008915">
    <property type="entry name" value="Peptidase_M50"/>
</dbReference>
<dbReference type="Pfam" id="PF02163">
    <property type="entry name" value="Peptidase_M50"/>
    <property type="match status" value="1"/>
</dbReference>
<evidence type="ECO:0000256" key="3">
    <source>
        <dbReference type="ARBA" id="ARBA00007931"/>
    </source>
</evidence>
<evidence type="ECO:0000313" key="14">
    <source>
        <dbReference type="Proteomes" id="UP000002043"/>
    </source>
</evidence>
<keyword evidence="7 11" id="KW-0862">Zinc</keyword>
<evidence type="ECO:0000256" key="10">
    <source>
        <dbReference type="ARBA" id="ARBA00023136"/>
    </source>
</evidence>
<evidence type="ECO:0000256" key="4">
    <source>
        <dbReference type="ARBA" id="ARBA00022670"/>
    </source>
</evidence>
<dbReference type="PANTHER" id="PTHR42837:SF2">
    <property type="entry name" value="MEMBRANE METALLOPROTEASE ARASP2, CHLOROPLASTIC-RELATED"/>
    <property type="match status" value="1"/>
</dbReference>
<evidence type="ECO:0000256" key="1">
    <source>
        <dbReference type="ARBA" id="ARBA00001947"/>
    </source>
</evidence>
<comment type="subcellular location">
    <subcellularLocation>
        <location evidence="2">Membrane</location>
        <topology evidence="2">Multi-pass membrane protein</topology>
    </subcellularLocation>
</comment>
<dbReference type="PANTHER" id="PTHR42837">
    <property type="entry name" value="REGULATOR OF SIGMA-E PROTEASE RSEP"/>
    <property type="match status" value="1"/>
</dbReference>
<keyword evidence="14" id="KW-1185">Reference proteome</keyword>
<keyword evidence="8 11" id="KW-1133">Transmembrane helix</keyword>
<keyword evidence="11" id="KW-0479">Metal-binding</keyword>
<dbReference type="GO" id="GO:0016020">
    <property type="term" value="C:membrane"/>
    <property type="evidence" value="ECO:0007669"/>
    <property type="project" value="UniProtKB-SubCell"/>
</dbReference>
<dbReference type="PROSITE" id="PS50106">
    <property type="entry name" value="PDZ"/>
    <property type="match status" value="1"/>
</dbReference>
<feature type="transmembrane region" description="Helical" evidence="11">
    <location>
        <begin position="399"/>
        <end position="417"/>
    </location>
</feature>
<evidence type="ECO:0000256" key="2">
    <source>
        <dbReference type="ARBA" id="ARBA00004141"/>
    </source>
</evidence>
<organism evidence="13 14">
    <name type="scientific">Thermocrinis albus (strain DSM 14484 / JCM 11386 / HI 11/12)</name>
    <dbReference type="NCBI Taxonomy" id="638303"/>
    <lineage>
        <taxon>Bacteria</taxon>
        <taxon>Pseudomonadati</taxon>
        <taxon>Aquificota</taxon>
        <taxon>Aquificia</taxon>
        <taxon>Aquificales</taxon>
        <taxon>Aquificaceae</taxon>
        <taxon>Thermocrinis</taxon>
    </lineage>
</organism>
<feature type="transmembrane region" description="Helical" evidence="11">
    <location>
        <begin position="89"/>
        <end position="113"/>
    </location>
</feature>
<evidence type="ECO:0000256" key="11">
    <source>
        <dbReference type="RuleBase" id="RU362031"/>
    </source>
</evidence>
<evidence type="ECO:0000259" key="12">
    <source>
        <dbReference type="PROSITE" id="PS50106"/>
    </source>
</evidence>
<dbReference type="InterPro" id="IPR036034">
    <property type="entry name" value="PDZ_sf"/>
</dbReference>
<evidence type="ECO:0000256" key="7">
    <source>
        <dbReference type="ARBA" id="ARBA00022833"/>
    </source>
</evidence>
<dbReference type="EMBL" id="CP001931">
    <property type="protein sequence ID" value="ADC89624.1"/>
    <property type="molecule type" value="Genomic_DNA"/>
</dbReference>